<dbReference type="SUPFAM" id="SSF52833">
    <property type="entry name" value="Thioredoxin-like"/>
    <property type="match status" value="1"/>
</dbReference>
<dbReference type="CDD" id="cd02966">
    <property type="entry name" value="TlpA_like_family"/>
    <property type="match status" value="1"/>
</dbReference>
<dbReference type="PANTHER" id="PTHR42852:SF13">
    <property type="entry name" value="PROTEIN DIPZ"/>
    <property type="match status" value="1"/>
</dbReference>
<dbReference type="PROSITE" id="PS51352">
    <property type="entry name" value="THIOREDOXIN_2"/>
    <property type="match status" value="1"/>
</dbReference>
<dbReference type="PANTHER" id="PTHR42852">
    <property type="entry name" value="THIOL:DISULFIDE INTERCHANGE PROTEIN DSBE"/>
    <property type="match status" value="1"/>
</dbReference>
<dbReference type="InterPro" id="IPR050553">
    <property type="entry name" value="Thioredoxin_ResA/DsbE_sf"/>
</dbReference>
<dbReference type="Gene3D" id="3.40.30.10">
    <property type="entry name" value="Glutaredoxin"/>
    <property type="match status" value="1"/>
</dbReference>
<gene>
    <name evidence="2" type="ORF">ENQ76_04565</name>
</gene>
<dbReference type="GO" id="GO:0016209">
    <property type="term" value="F:antioxidant activity"/>
    <property type="evidence" value="ECO:0007669"/>
    <property type="project" value="InterPro"/>
</dbReference>
<dbReference type="AlphaFoldDB" id="A0A7C2JZL1"/>
<protein>
    <submittedName>
        <fullName evidence="2">TlpA family protein disulfide reductase</fullName>
    </submittedName>
</protein>
<dbReference type="InterPro" id="IPR013766">
    <property type="entry name" value="Thioredoxin_domain"/>
</dbReference>
<proteinExistence type="predicted"/>
<accession>A0A7C2JZL1</accession>
<dbReference type="InterPro" id="IPR036249">
    <property type="entry name" value="Thioredoxin-like_sf"/>
</dbReference>
<name>A0A7C2JZL1_9PLAN</name>
<sequence>MCPFFRATHRSRIPVMSCVPVTWLAALAVVAQVFLQTAVASEEGAPAAPRTDTYQHLLTRTARETFDRIRAYCRERPAAADHRSACLDLMDLARKWGWEAEAREAAEQLVKQPDLEPVSLREAHAVLAIGAARDGDRGGSAAAFNQFLRSLRLRNPNEATDLAQSLALVWQLRGDREAAAGVYEQLTAAFFLNAEVAEFATARTQRLTLVGQACPPVELTDLVGRPIRLPDFAGRVLLLDFWATNCRPCLEELPGLRQLYRDTQSRGLEILGLSFDDDRELLDQFLKQERISWRVALGRSVAEQTFHVHLIPCLMLVDRQGRIAAVDVRPFDLRRTVEGLLEPPTQ</sequence>
<organism evidence="2">
    <name type="scientific">Schlesneria paludicola</name>
    <dbReference type="NCBI Taxonomy" id="360056"/>
    <lineage>
        <taxon>Bacteria</taxon>
        <taxon>Pseudomonadati</taxon>
        <taxon>Planctomycetota</taxon>
        <taxon>Planctomycetia</taxon>
        <taxon>Planctomycetales</taxon>
        <taxon>Planctomycetaceae</taxon>
        <taxon>Schlesneria</taxon>
    </lineage>
</organism>
<dbReference type="GO" id="GO:0016491">
    <property type="term" value="F:oxidoreductase activity"/>
    <property type="evidence" value="ECO:0007669"/>
    <property type="project" value="InterPro"/>
</dbReference>
<evidence type="ECO:0000313" key="2">
    <source>
        <dbReference type="EMBL" id="HEN14727.1"/>
    </source>
</evidence>
<dbReference type="EMBL" id="DSOK01000136">
    <property type="protein sequence ID" value="HEN14727.1"/>
    <property type="molecule type" value="Genomic_DNA"/>
</dbReference>
<reference evidence="2" key="1">
    <citation type="journal article" date="2020" name="mSystems">
        <title>Genome- and Community-Level Interaction Insights into Carbon Utilization and Element Cycling Functions of Hydrothermarchaeota in Hydrothermal Sediment.</title>
        <authorList>
            <person name="Zhou Z."/>
            <person name="Liu Y."/>
            <person name="Xu W."/>
            <person name="Pan J."/>
            <person name="Luo Z.H."/>
            <person name="Li M."/>
        </authorList>
    </citation>
    <scope>NUCLEOTIDE SEQUENCE [LARGE SCALE GENOMIC DNA]</scope>
    <source>
        <strain evidence="2">SpSt-339</strain>
    </source>
</reference>
<dbReference type="InterPro" id="IPR000866">
    <property type="entry name" value="AhpC/TSA"/>
</dbReference>
<dbReference type="Pfam" id="PF00578">
    <property type="entry name" value="AhpC-TSA"/>
    <property type="match status" value="1"/>
</dbReference>
<feature type="domain" description="Thioredoxin" evidence="1">
    <location>
        <begin position="208"/>
        <end position="346"/>
    </location>
</feature>
<evidence type="ECO:0000259" key="1">
    <source>
        <dbReference type="PROSITE" id="PS51352"/>
    </source>
</evidence>
<comment type="caution">
    <text evidence="2">The sequence shown here is derived from an EMBL/GenBank/DDBJ whole genome shotgun (WGS) entry which is preliminary data.</text>
</comment>